<dbReference type="HAMAP" id="MF_00272">
    <property type="entry name" value="GcvH"/>
    <property type="match status" value="1"/>
</dbReference>
<sequence>MDTYRVFRMMFLARLSSLSSVVLASSQRRYTKKHEWISVEDKVGIVGISEYALLGDIVYVELPEPDTELKAGDTAAAVESVKAASDVYSPVSGIVTARNTELEDKPALINKSCYEKGWIYKMTVKEPSELEELMDENAYKAFVKKEEEASH</sequence>
<dbReference type="GO" id="GO:0005960">
    <property type="term" value="C:glycine cleavage complex"/>
    <property type="evidence" value="ECO:0007669"/>
    <property type="project" value="UniProtKB-UniRule"/>
</dbReference>
<evidence type="ECO:0000256" key="5">
    <source>
        <dbReference type="RuleBase" id="RU364055"/>
    </source>
</evidence>
<dbReference type="PANTHER" id="PTHR11715:SF3">
    <property type="entry name" value="GLYCINE CLEAVAGE SYSTEM H PROTEIN-RELATED"/>
    <property type="match status" value="1"/>
</dbReference>
<dbReference type="InterPro" id="IPR002930">
    <property type="entry name" value="GCV_H"/>
</dbReference>
<feature type="chain" id="PRO_5005893291" description="Glycine cleavage system H protein" evidence="6">
    <location>
        <begin position="25"/>
        <end position="151"/>
    </location>
</feature>
<evidence type="ECO:0000256" key="1">
    <source>
        <dbReference type="ARBA" id="ARBA00009249"/>
    </source>
</evidence>
<dbReference type="PANTHER" id="PTHR11715">
    <property type="entry name" value="GLYCINE CLEAVAGE SYSTEM H PROTEIN"/>
    <property type="match status" value="1"/>
</dbReference>
<dbReference type="Gene3D" id="2.40.50.100">
    <property type="match status" value="1"/>
</dbReference>
<dbReference type="InterPro" id="IPR033753">
    <property type="entry name" value="GCV_H/Fam206"/>
</dbReference>
<evidence type="ECO:0000313" key="8">
    <source>
        <dbReference type="Proteomes" id="UP000046393"/>
    </source>
</evidence>
<dbReference type="Proteomes" id="UP000046393">
    <property type="component" value="Unplaced"/>
</dbReference>
<keyword evidence="6" id="KW-0732">Signal</keyword>
<dbReference type="CDD" id="cd06848">
    <property type="entry name" value="GCS_H"/>
    <property type="match status" value="1"/>
</dbReference>
<dbReference type="NCBIfam" id="TIGR00527">
    <property type="entry name" value="gcvH"/>
    <property type="match status" value="1"/>
</dbReference>
<feature type="domain" description="Lipoyl-binding" evidence="7">
    <location>
        <begin position="43"/>
        <end position="123"/>
    </location>
</feature>
<proteinExistence type="inferred from homology"/>
<dbReference type="PROSITE" id="PS00189">
    <property type="entry name" value="LIPOYL"/>
    <property type="match status" value="1"/>
</dbReference>
<accession>A0A0N5ANI5</accession>
<evidence type="ECO:0000313" key="9">
    <source>
        <dbReference type="WBParaSite" id="SMUV_0000617301-mRNA-1"/>
    </source>
</evidence>
<keyword evidence="8" id="KW-1185">Reference proteome</keyword>
<evidence type="ECO:0000256" key="2">
    <source>
        <dbReference type="ARBA" id="ARBA00022823"/>
    </source>
</evidence>
<comment type="subcellular location">
    <subcellularLocation>
        <location evidence="5">Mitochondrion</location>
    </subcellularLocation>
</comment>
<evidence type="ECO:0000259" key="7">
    <source>
        <dbReference type="PROSITE" id="PS50968"/>
    </source>
</evidence>
<dbReference type="NCBIfam" id="NF002270">
    <property type="entry name" value="PRK01202.1"/>
    <property type="match status" value="1"/>
</dbReference>
<keyword evidence="5" id="KW-0496">Mitochondrion</keyword>
<feature type="modified residue" description="N6-lipoyllysine" evidence="4">
    <location>
        <position position="82"/>
    </location>
</feature>
<feature type="signal peptide" evidence="6">
    <location>
        <begin position="1"/>
        <end position="24"/>
    </location>
</feature>
<keyword evidence="3 5" id="KW-0809">Transit peptide</keyword>
<reference evidence="9" key="1">
    <citation type="submission" date="2017-02" db="UniProtKB">
        <authorList>
            <consortium name="WormBaseParasite"/>
        </authorList>
    </citation>
    <scope>IDENTIFICATION</scope>
</reference>
<evidence type="ECO:0000256" key="6">
    <source>
        <dbReference type="SAM" id="SignalP"/>
    </source>
</evidence>
<dbReference type="WBParaSite" id="SMUV_0000617301-mRNA-1">
    <property type="protein sequence ID" value="SMUV_0000617301-mRNA-1"/>
    <property type="gene ID" value="SMUV_0000617301"/>
</dbReference>
<comment type="subunit">
    <text evidence="5">The glycine cleavage system is composed of four proteins: P, T, L and H.</text>
</comment>
<dbReference type="InterPro" id="IPR000089">
    <property type="entry name" value="Biotin_lipoyl"/>
</dbReference>
<dbReference type="SUPFAM" id="SSF51230">
    <property type="entry name" value="Single hybrid motif"/>
    <property type="match status" value="1"/>
</dbReference>
<dbReference type="AlphaFoldDB" id="A0A0N5ANI5"/>
<organism evidence="8 9">
    <name type="scientific">Syphacia muris</name>
    <dbReference type="NCBI Taxonomy" id="451379"/>
    <lineage>
        <taxon>Eukaryota</taxon>
        <taxon>Metazoa</taxon>
        <taxon>Ecdysozoa</taxon>
        <taxon>Nematoda</taxon>
        <taxon>Chromadorea</taxon>
        <taxon>Rhabditida</taxon>
        <taxon>Spirurina</taxon>
        <taxon>Oxyuridomorpha</taxon>
        <taxon>Oxyuroidea</taxon>
        <taxon>Oxyuridae</taxon>
        <taxon>Syphacia</taxon>
    </lineage>
</organism>
<dbReference type="GO" id="GO:0005739">
    <property type="term" value="C:mitochondrion"/>
    <property type="evidence" value="ECO:0007669"/>
    <property type="project" value="UniProtKB-SubCell"/>
</dbReference>
<dbReference type="STRING" id="451379.A0A0N5ANI5"/>
<comment type="function">
    <text evidence="5">The H protein shuttles the methylamine group of glycine from the P protein to the T protein.</text>
</comment>
<name>A0A0N5ANI5_9BILA</name>
<dbReference type="GO" id="GO:0009249">
    <property type="term" value="P:protein lipoylation"/>
    <property type="evidence" value="ECO:0007669"/>
    <property type="project" value="TreeGrafter"/>
</dbReference>
<dbReference type="InterPro" id="IPR017453">
    <property type="entry name" value="GCV_H_sub"/>
</dbReference>
<evidence type="ECO:0000256" key="3">
    <source>
        <dbReference type="ARBA" id="ARBA00022946"/>
    </source>
</evidence>
<dbReference type="InterPro" id="IPR003016">
    <property type="entry name" value="2-oxoA_DH_lipoyl-BS"/>
</dbReference>
<evidence type="ECO:0000256" key="4">
    <source>
        <dbReference type="PIRSR" id="PIRSR617453-50"/>
    </source>
</evidence>
<keyword evidence="2 4" id="KW-0450">Lipoyl</keyword>
<dbReference type="InterPro" id="IPR011053">
    <property type="entry name" value="Single_hybrid_motif"/>
</dbReference>
<protein>
    <recommendedName>
        <fullName evidence="5">Glycine cleavage system H protein</fullName>
    </recommendedName>
</protein>
<comment type="similarity">
    <text evidence="1 5">Belongs to the GcvH family.</text>
</comment>
<comment type="cofactor">
    <cofactor evidence="5">
        <name>(R)-lipoate</name>
        <dbReference type="ChEBI" id="CHEBI:83088"/>
    </cofactor>
    <text evidence="5">Binds 1 lipoyl cofactor covalently.</text>
</comment>
<dbReference type="PROSITE" id="PS50968">
    <property type="entry name" value="BIOTINYL_LIPOYL"/>
    <property type="match status" value="1"/>
</dbReference>
<dbReference type="Pfam" id="PF01597">
    <property type="entry name" value="GCV_H"/>
    <property type="match status" value="1"/>
</dbReference>
<dbReference type="GO" id="GO:0019464">
    <property type="term" value="P:glycine decarboxylation via glycine cleavage system"/>
    <property type="evidence" value="ECO:0007669"/>
    <property type="project" value="UniProtKB-UniRule"/>
</dbReference>